<proteinExistence type="predicted"/>
<dbReference type="Proteomes" id="UP000681720">
    <property type="component" value="Unassembled WGS sequence"/>
</dbReference>
<reference evidence="3" key="1">
    <citation type="submission" date="2021-02" db="EMBL/GenBank/DDBJ databases">
        <authorList>
            <person name="Nowell W R."/>
        </authorList>
    </citation>
    <scope>NUCLEOTIDE SEQUENCE</scope>
</reference>
<dbReference type="AlphaFoldDB" id="A0A8S3EEV0"/>
<dbReference type="EMBL" id="CAJOBH010163624">
    <property type="protein sequence ID" value="CAF4887302.1"/>
    <property type="molecule type" value="Genomic_DNA"/>
</dbReference>
<feature type="compositionally biased region" description="Basic and acidic residues" evidence="1">
    <location>
        <begin position="8"/>
        <end position="21"/>
    </location>
</feature>
<name>A0A8S3EEV0_9BILA</name>
<feature type="non-terminal residue" evidence="3">
    <location>
        <position position="1"/>
    </location>
</feature>
<accession>A0A8S3EEV0</accession>
<evidence type="ECO:0000313" key="4">
    <source>
        <dbReference type="Proteomes" id="UP000681720"/>
    </source>
</evidence>
<comment type="caution">
    <text evidence="3">The sequence shown here is derived from an EMBL/GenBank/DDBJ whole genome shotgun (WGS) entry which is preliminary data.</text>
</comment>
<sequence>NDSEQEDSEVRKLTAKIEQEKQQQQQQQQQPRPPSTHSSHQTALKKTMILSSDELKRLNLKLG</sequence>
<organism evidence="3 4">
    <name type="scientific">Rotaria magnacalcarata</name>
    <dbReference type="NCBI Taxonomy" id="392030"/>
    <lineage>
        <taxon>Eukaryota</taxon>
        <taxon>Metazoa</taxon>
        <taxon>Spiralia</taxon>
        <taxon>Gnathifera</taxon>
        <taxon>Rotifera</taxon>
        <taxon>Eurotatoria</taxon>
        <taxon>Bdelloidea</taxon>
        <taxon>Philodinida</taxon>
        <taxon>Philodinidae</taxon>
        <taxon>Rotaria</taxon>
    </lineage>
</organism>
<feature type="non-terminal residue" evidence="3">
    <location>
        <position position="63"/>
    </location>
</feature>
<gene>
    <name evidence="2" type="ORF">BYL167_LOCUS51608</name>
    <name evidence="3" type="ORF">GIL414_LOCUS60496</name>
</gene>
<evidence type="ECO:0000256" key="1">
    <source>
        <dbReference type="SAM" id="MobiDB-lite"/>
    </source>
</evidence>
<dbReference type="Proteomes" id="UP000681967">
    <property type="component" value="Unassembled WGS sequence"/>
</dbReference>
<evidence type="ECO:0000313" key="2">
    <source>
        <dbReference type="EMBL" id="CAF4887302.1"/>
    </source>
</evidence>
<dbReference type="EMBL" id="CAJOBJ010233711">
    <property type="protein sequence ID" value="CAF5060540.1"/>
    <property type="molecule type" value="Genomic_DNA"/>
</dbReference>
<feature type="compositionally biased region" description="Polar residues" evidence="1">
    <location>
        <begin position="35"/>
        <end position="44"/>
    </location>
</feature>
<protein>
    <submittedName>
        <fullName evidence="3">Uncharacterized protein</fullName>
    </submittedName>
</protein>
<evidence type="ECO:0000313" key="3">
    <source>
        <dbReference type="EMBL" id="CAF5060540.1"/>
    </source>
</evidence>
<feature type="region of interest" description="Disordered" evidence="1">
    <location>
        <begin position="1"/>
        <end position="50"/>
    </location>
</feature>